<feature type="coiled-coil region" evidence="2">
    <location>
        <begin position="343"/>
        <end position="370"/>
    </location>
</feature>
<dbReference type="PANTHER" id="PTHR12558:SF13">
    <property type="entry name" value="CELL DIVISION CYCLE PROTEIN 27 HOMOLOG"/>
    <property type="match status" value="1"/>
</dbReference>
<keyword evidence="1" id="KW-0802">TPR repeat</keyword>
<feature type="repeat" description="TPR" evidence="1">
    <location>
        <begin position="201"/>
        <end position="234"/>
    </location>
</feature>
<dbReference type="Pfam" id="PF13432">
    <property type="entry name" value="TPR_16"/>
    <property type="match status" value="1"/>
</dbReference>
<dbReference type="RefSeq" id="WP_378140853.1">
    <property type="nucleotide sequence ID" value="NZ_JBHSEF010000011.1"/>
</dbReference>
<dbReference type="InterPro" id="IPR019734">
    <property type="entry name" value="TPR_rpt"/>
</dbReference>
<accession>A0ABV8UV17</accession>
<feature type="repeat" description="TPR" evidence="1">
    <location>
        <begin position="269"/>
        <end position="302"/>
    </location>
</feature>
<comment type="caution">
    <text evidence="3">The sequence shown here is derived from an EMBL/GenBank/DDBJ whole genome shotgun (WGS) entry which is preliminary data.</text>
</comment>
<evidence type="ECO:0000256" key="1">
    <source>
        <dbReference type="PROSITE-ProRule" id="PRU00339"/>
    </source>
</evidence>
<protein>
    <submittedName>
        <fullName evidence="3">Tetratricopeptide repeat protein</fullName>
    </submittedName>
</protein>
<reference evidence="4" key="1">
    <citation type="journal article" date="2019" name="Int. J. Syst. Evol. Microbiol.">
        <title>The Global Catalogue of Microorganisms (GCM) 10K type strain sequencing project: providing services to taxonomists for standard genome sequencing and annotation.</title>
        <authorList>
            <consortium name="The Broad Institute Genomics Platform"/>
            <consortium name="The Broad Institute Genome Sequencing Center for Infectious Disease"/>
            <person name="Wu L."/>
            <person name="Ma J."/>
        </authorList>
    </citation>
    <scope>NUCLEOTIDE SEQUENCE [LARGE SCALE GENOMIC DNA]</scope>
    <source>
        <strain evidence="4">CCUG 50353</strain>
    </source>
</reference>
<dbReference type="PANTHER" id="PTHR12558">
    <property type="entry name" value="CELL DIVISION CYCLE 16,23,27"/>
    <property type="match status" value="1"/>
</dbReference>
<dbReference type="InterPro" id="IPR011990">
    <property type="entry name" value="TPR-like_helical_dom_sf"/>
</dbReference>
<name>A0ABV8UV17_9BACL</name>
<organism evidence="3 4">
    <name type="scientific">Chryseomicrobium palamuruense</name>
    <dbReference type="NCBI Taxonomy" id="682973"/>
    <lineage>
        <taxon>Bacteria</taxon>
        <taxon>Bacillati</taxon>
        <taxon>Bacillota</taxon>
        <taxon>Bacilli</taxon>
        <taxon>Bacillales</taxon>
        <taxon>Caryophanaceae</taxon>
        <taxon>Chryseomicrobium</taxon>
    </lineage>
</organism>
<dbReference type="Proteomes" id="UP001595733">
    <property type="component" value="Unassembled WGS sequence"/>
</dbReference>
<dbReference type="PROSITE" id="PS50005">
    <property type="entry name" value="TPR"/>
    <property type="match status" value="3"/>
</dbReference>
<evidence type="ECO:0000313" key="4">
    <source>
        <dbReference type="Proteomes" id="UP001595733"/>
    </source>
</evidence>
<dbReference type="Gene3D" id="1.25.40.10">
    <property type="entry name" value="Tetratricopeptide repeat domain"/>
    <property type="match status" value="2"/>
</dbReference>
<gene>
    <name evidence="3" type="ORF">ACFO0S_05735</name>
</gene>
<sequence>MKRNDILRQIETGDTTWQENLEAYILSAEPDELYQTSEDIAAYGFVEEALEILKHLSYLFPEEEQLKVDQAVWMLEVGREEEGAELLQSVPEVSDAYPQALLTMADYYQMTGLYEVAEQKLEQAIRLYPEEPILQLAKAELKLETGRYLEAARIFENLWTLRSELPHVDLARRLAETYSAGAAFEEAIPYYKEALLQGEAPDLLFQYGYALFQTEQYQAAIQQLDEVIAIDPDYFSAYLLSSQAYAMLEENEKALERIEQGIEKDSFEKEYYLVAAKLALKLGLEKKAESYFHEAIALDPEYIDAIIHLAQLYLHQEDYEAIIQLTEDVQKDGSTLTSLYPYLAESHEQLENYKQAHEFYELAYTEQKEDVYFLKKYAYFLLEEGKREKAKAIVRELQQLEPESMEWVALLEDL</sequence>
<keyword evidence="2" id="KW-0175">Coiled coil</keyword>
<dbReference type="SUPFAM" id="SSF48452">
    <property type="entry name" value="TPR-like"/>
    <property type="match status" value="1"/>
</dbReference>
<dbReference type="EMBL" id="JBHSEF010000011">
    <property type="protein sequence ID" value="MFC4354581.1"/>
    <property type="molecule type" value="Genomic_DNA"/>
</dbReference>
<evidence type="ECO:0000313" key="3">
    <source>
        <dbReference type="EMBL" id="MFC4354581.1"/>
    </source>
</evidence>
<evidence type="ECO:0000256" key="2">
    <source>
        <dbReference type="SAM" id="Coils"/>
    </source>
</evidence>
<feature type="repeat" description="TPR" evidence="1">
    <location>
        <begin position="98"/>
        <end position="131"/>
    </location>
</feature>
<dbReference type="Pfam" id="PF13429">
    <property type="entry name" value="TPR_15"/>
    <property type="match status" value="1"/>
</dbReference>
<keyword evidence="4" id="KW-1185">Reference proteome</keyword>
<dbReference type="SMART" id="SM00028">
    <property type="entry name" value="TPR"/>
    <property type="match status" value="5"/>
</dbReference>
<proteinExistence type="predicted"/>